<dbReference type="GO" id="GO:0032259">
    <property type="term" value="P:methylation"/>
    <property type="evidence" value="ECO:0007669"/>
    <property type="project" value="UniProtKB-KW"/>
</dbReference>
<comment type="caution">
    <text evidence="1">The sequence shown here is derived from an EMBL/GenBank/DDBJ whole genome shotgun (WGS) entry which is preliminary data.</text>
</comment>
<proteinExistence type="predicted"/>
<dbReference type="RefSeq" id="WP_170039381.1">
    <property type="nucleotide sequence ID" value="NZ_JABDTL010000002.1"/>
</dbReference>
<dbReference type="AlphaFoldDB" id="A0A841GTG9"/>
<dbReference type="CDD" id="cd02440">
    <property type="entry name" value="AdoMet_MTases"/>
    <property type="match status" value="1"/>
</dbReference>
<dbReference type="Pfam" id="PF13489">
    <property type="entry name" value="Methyltransf_23"/>
    <property type="match status" value="1"/>
</dbReference>
<dbReference type="SUPFAM" id="SSF53335">
    <property type="entry name" value="S-adenosyl-L-methionine-dependent methyltransferases"/>
    <property type="match status" value="1"/>
</dbReference>
<dbReference type="Proteomes" id="UP000582837">
    <property type="component" value="Unassembled WGS sequence"/>
</dbReference>
<dbReference type="Gene3D" id="3.40.50.150">
    <property type="entry name" value="Vaccinia Virus protein VP39"/>
    <property type="match status" value="1"/>
</dbReference>
<evidence type="ECO:0000313" key="1">
    <source>
        <dbReference type="EMBL" id="MBB6069869.1"/>
    </source>
</evidence>
<organism evidence="1 2">
    <name type="scientific">Longimicrobium terrae</name>
    <dbReference type="NCBI Taxonomy" id="1639882"/>
    <lineage>
        <taxon>Bacteria</taxon>
        <taxon>Pseudomonadati</taxon>
        <taxon>Gemmatimonadota</taxon>
        <taxon>Longimicrobiia</taxon>
        <taxon>Longimicrobiales</taxon>
        <taxon>Longimicrobiaceae</taxon>
        <taxon>Longimicrobium</taxon>
    </lineage>
</organism>
<keyword evidence="1" id="KW-0808">Transferase</keyword>
<name>A0A841GTG9_9BACT</name>
<dbReference type="EMBL" id="JACHIA010000003">
    <property type="protein sequence ID" value="MBB6069869.1"/>
    <property type="molecule type" value="Genomic_DNA"/>
</dbReference>
<gene>
    <name evidence="1" type="ORF">HNQ61_001486</name>
</gene>
<sequence length="243" mass="26797">MPPPADPAAFTYAGEELDALAGARNYHAWIAERFAPWLGYRIVEAGAGIGSFAAHLRAAAPHAELTLVEPAENNWPRLRATFAGDPAVRTVRGYLGDAGEPGCADTVVAVNVMEHVRDDADFLRTAHRLLSPGGHLLLFVPALPAIYGTLDEAFDHFRRYTRPELEAKLAGAGFAPLRIRYTNLPGVLAWWLSGRVLRRRTVTAADARLYDRWMIPWISRLERVWSPPLGQSLIAIAQREEVG</sequence>
<keyword evidence="2" id="KW-1185">Reference proteome</keyword>
<reference evidence="1 2" key="1">
    <citation type="submission" date="2020-08" db="EMBL/GenBank/DDBJ databases">
        <title>Genomic Encyclopedia of Type Strains, Phase IV (KMG-IV): sequencing the most valuable type-strain genomes for metagenomic binning, comparative biology and taxonomic classification.</title>
        <authorList>
            <person name="Goeker M."/>
        </authorList>
    </citation>
    <scope>NUCLEOTIDE SEQUENCE [LARGE SCALE GENOMIC DNA]</scope>
    <source>
        <strain evidence="1 2">DSM 29007</strain>
    </source>
</reference>
<keyword evidence="1" id="KW-0489">Methyltransferase</keyword>
<evidence type="ECO:0000313" key="2">
    <source>
        <dbReference type="Proteomes" id="UP000582837"/>
    </source>
</evidence>
<dbReference type="GO" id="GO:0008168">
    <property type="term" value="F:methyltransferase activity"/>
    <property type="evidence" value="ECO:0007669"/>
    <property type="project" value="UniProtKB-KW"/>
</dbReference>
<dbReference type="InterPro" id="IPR029063">
    <property type="entry name" value="SAM-dependent_MTases_sf"/>
</dbReference>
<accession>A0A841GTG9</accession>
<protein>
    <submittedName>
        <fullName evidence="1">SAM-dependent methyltransferase</fullName>
    </submittedName>
</protein>